<evidence type="ECO:0000256" key="1">
    <source>
        <dbReference type="ARBA" id="ARBA00004418"/>
    </source>
</evidence>
<comment type="caution">
    <text evidence="9">The sequence shown here is derived from an EMBL/GenBank/DDBJ whole genome shotgun (WGS) entry which is preliminary data.</text>
</comment>
<evidence type="ECO:0000313" key="10">
    <source>
        <dbReference type="Proteomes" id="UP000226420"/>
    </source>
</evidence>
<evidence type="ECO:0000259" key="8">
    <source>
        <dbReference type="Pfam" id="PF02753"/>
    </source>
</evidence>
<dbReference type="EMBL" id="FOLW01000017">
    <property type="protein sequence ID" value="SFD41735.1"/>
    <property type="molecule type" value="Genomic_DNA"/>
</dbReference>
<dbReference type="InterPro" id="IPR013783">
    <property type="entry name" value="Ig-like_fold"/>
</dbReference>
<evidence type="ECO:0000256" key="3">
    <source>
        <dbReference type="ARBA" id="ARBA00022729"/>
    </source>
</evidence>
<evidence type="ECO:0000256" key="6">
    <source>
        <dbReference type="SAM" id="SignalP"/>
    </source>
</evidence>
<keyword evidence="5" id="KW-0143">Chaperone</keyword>
<evidence type="ECO:0000259" key="7">
    <source>
        <dbReference type="Pfam" id="PF00345"/>
    </source>
</evidence>
<dbReference type="InterPro" id="IPR050643">
    <property type="entry name" value="Periplasmic_pilus_chap"/>
</dbReference>
<proteinExistence type="inferred from homology"/>
<evidence type="ECO:0000256" key="4">
    <source>
        <dbReference type="ARBA" id="ARBA00022764"/>
    </source>
</evidence>
<keyword evidence="3 6" id="KW-0732">Signal</keyword>
<dbReference type="InterPro" id="IPR016148">
    <property type="entry name" value="Pili_assmbl_chaperone_C"/>
</dbReference>
<dbReference type="GO" id="GO:0071555">
    <property type="term" value="P:cell wall organization"/>
    <property type="evidence" value="ECO:0007669"/>
    <property type="project" value="InterPro"/>
</dbReference>
<dbReference type="InterPro" id="IPR001829">
    <property type="entry name" value="Pili_assmbl_chaperone_bac"/>
</dbReference>
<dbReference type="AlphaFoldDB" id="A0AAJ4WDF4"/>
<dbReference type="InterPro" id="IPR008962">
    <property type="entry name" value="PapD-like_sf"/>
</dbReference>
<name>A0AAJ4WDF4_9GAMM</name>
<dbReference type="Pfam" id="PF00345">
    <property type="entry name" value="PapD_N"/>
    <property type="match status" value="1"/>
</dbReference>
<evidence type="ECO:0000313" key="9">
    <source>
        <dbReference type="EMBL" id="SFD41735.1"/>
    </source>
</evidence>
<accession>A0AAJ4WDF4</accession>
<protein>
    <submittedName>
        <fullName evidence="9">Fimbrial chaperone protein</fullName>
    </submittedName>
</protein>
<dbReference type="SUPFAM" id="SSF49584">
    <property type="entry name" value="Periplasmic chaperone C-domain"/>
    <property type="match status" value="1"/>
</dbReference>
<evidence type="ECO:0000256" key="5">
    <source>
        <dbReference type="ARBA" id="ARBA00023186"/>
    </source>
</evidence>
<gene>
    <name evidence="9" type="ORF">SAMN02745723_11725</name>
</gene>
<dbReference type="InterPro" id="IPR036316">
    <property type="entry name" value="Pili_assmbl_chap_C_dom_sf"/>
</dbReference>
<dbReference type="PANTHER" id="PTHR30251:SF0">
    <property type="entry name" value="FIMBRIAL CHAPERONE PROTEIN ELFD-RELATED"/>
    <property type="match status" value="1"/>
</dbReference>
<dbReference type="PRINTS" id="PR00969">
    <property type="entry name" value="CHAPERONPILI"/>
</dbReference>
<dbReference type="Pfam" id="PF02753">
    <property type="entry name" value="PapD_C"/>
    <property type="match status" value="1"/>
</dbReference>
<feature type="chain" id="PRO_5042546871" evidence="6">
    <location>
        <begin position="27"/>
        <end position="237"/>
    </location>
</feature>
<feature type="domain" description="Pili assembly chaperone N-terminal" evidence="7">
    <location>
        <begin position="28"/>
        <end position="149"/>
    </location>
</feature>
<organism evidence="9 10">
    <name type="scientific">Pragia fontium DSM 5563 = ATCC 49100</name>
    <dbReference type="NCBI Taxonomy" id="1122977"/>
    <lineage>
        <taxon>Bacteria</taxon>
        <taxon>Pseudomonadati</taxon>
        <taxon>Pseudomonadota</taxon>
        <taxon>Gammaproteobacteria</taxon>
        <taxon>Enterobacterales</taxon>
        <taxon>Budviciaceae</taxon>
        <taxon>Pragia</taxon>
    </lineage>
</organism>
<dbReference type="Proteomes" id="UP000226420">
    <property type="component" value="Unassembled WGS sequence"/>
</dbReference>
<feature type="signal peptide" evidence="6">
    <location>
        <begin position="1"/>
        <end position="26"/>
    </location>
</feature>
<comment type="similarity">
    <text evidence="2">Belongs to the periplasmic pilus chaperone family.</text>
</comment>
<reference evidence="9 10" key="1">
    <citation type="submission" date="2016-10" db="EMBL/GenBank/DDBJ databases">
        <authorList>
            <person name="Varghese N."/>
            <person name="Submissions S."/>
        </authorList>
    </citation>
    <scope>NUCLEOTIDE SEQUENCE [LARGE SCALE GENOMIC DNA]</scope>
    <source>
        <strain evidence="9 10">DSM 5563</strain>
    </source>
</reference>
<comment type="subcellular location">
    <subcellularLocation>
        <location evidence="1">Periplasm</location>
    </subcellularLocation>
</comment>
<feature type="domain" description="Pili assembly chaperone C-terminal" evidence="8">
    <location>
        <begin position="171"/>
        <end position="231"/>
    </location>
</feature>
<evidence type="ECO:0000256" key="2">
    <source>
        <dbReference type="ARBA" id="ARBA00007399"/>
    </source>
</evidence>
<dbReference type="PANTHER" id="PTHR30251">
    <property type="entry name" value="PILUS ASSEMBLY CHAPERONE"/>
    <property type="match status" value="1"/>
</dbReference>
<dbReference type="SUPFAM" id="SSF49354">
    <property type="entry name" value="PapD-like"/>
    <property type="match status" value="1"/>
</dbReference>
<dbReference type="InterPro" id="IPR016147">
    <property type="entry name" value="Pili_assmbl_chaperone_N"/>
</dbReference>
<keyword evidence="4" id="KW-0574">Periplasm</keyword>
<dbReference type="RefSeq" id="WP_074824858.1">
    <property type="nucleotide sequence ID" value="NZ_FOLW01000017.1"/>
</dbReference>
<dbReference type="Gene3D" id="2.60.40.10">
    <property type="entry name" value="Immunoglobulins"/>
    <property type="match status" value="2"/>
</dbReference>
<sequence length="237" mass="26334">MLLHKKLFYRTLVAFLGIGFLSQCFASGVGINATRVIFTEGNESASVTIRNKSTDESYLVQSYMTSAQQNGSAPFEVLPPMFRLGPDSRNEVRIVEKNHQLPKDRESVFYFHARAIPASNGKTDGKENNGVIKIALENVIKVFYRPKNLPSSPEKAQSGLVFESVSGGFKVKNPSPYYINLAKMSVNNKSIPLSIEKNNAMIMPFGEIFYATPSNKGQVTWSTINDLGGHNEYNQKI</sequence>
<dbReference type="GO" id="GO:0030288">
    <property type="term" value="C:outer membrane-bounded periplasmic space"/>
    <property type="evidence" value="ECO:0007669"/>
    <property type="project" value="InterPro"/>
</dbReference>